<accession>A0A930LAP1</accession>
<reference evidence="1" key="1">
    <citation type="submission" date="2020-04" db="EMBL/GenBank/DDBJ databases">
        <title>Deep metagenomics examines the oral microbiome during advanced dental caries in children, revealing novel taxa and co-occurrences with host molecules.</title>
        <authorList>
            <person name="Baker J.L."/>
            <person name="Morton J.T."/>
            <person name="Dinis M."/>
            <person name="Alvarez R."/>
            <person name="Tran N.C."/>
            <person name="Knight R."/>
            <person name="Edlund A."/>
        </authorList>
    </citation>
    <scope>NUCLEOTIDE SEQUENCE</scope>
    <source>
        <strain evidence="1">JCVI_44_bin.2</strain>
    </source>
</reference>
<dbReference type="EMBL" id="JABZXR010000020">
    <property type="protein sequence ID" value="MBF1664000.1"/>
    <property type="molecule type" value="Genomic_DNA"/>
</dbReference>
<dbReference type="RefSeq" id="WP_070649366.1">
    <property type="nucleotide sequence ID" value="NZ_CAUVVS010000047.1"/>
</dbReference>
<comment type="caution">
    <text evidence="1">The sequence shown here is derived from an EMBL/GenBank/DDBJ whole genome shotgun (WGS) entry which is preliminary data.</text>
</comment>
<gene>
    <name evidence="1" type="ORF">HXO64_05525</name>
</gene>
<protein>
    <submittedName>
        <fullName evidence="1">Uncharacterized protein</fullName>
    </submittedName>
</protein>
<proteinExistence type="predicted"/>
<evidence type="ECO:0000313" key="2">
    <source>
        <dbReference type="Proteomes" id="UP000756427"/>
    </source>
</evidence>
<dbReference type="Proteomes" id="UP000756427">
    <property type="component" value="Unassembled WGS sequence"/>
</dbReference>
<name>A0A930LAP1_9MICC</name>
<evidence type="ECO:0000313" key="1">
    <source>
        <dbReference type="EMBL" id="MBF1664000.1"/>
    </source>
</evidence>
<organism evidence="1 2">
    <name type="scientific">Rothia mucilaginosa</name>
    <dbReference type="NCBI Taxonomy" id="43675"/>
    <lineage>
        <taxon>Bacteria</taxon>
        <taxon>Bacillati</taxon>
        <taxon>Actinomycetota</taxon>
        <taxon>Actinomycetes</taxon>
        <taxon>Micrococcales</taxon>
        <taxon>Micrococcaceae</taxon>
        <taxon>Rothia</taxon>
    </lineage>
</organism>
<dbReference type="AlphaFoldDB" id="A0A930LAP1"/>
<sequence>MATIAQELAASQDADLLKRATQAAQRQRIPNAQYSVEANIGLLVSLPAGAGSTQTIADEHAYAVAEHAKAVAALNEAQAELDAKRAALASPGADPTRVTDEYIMHAIGVLFKAPNAEETTTVGE</sequence>